<reference evidence="3 4" key="1">
    <citation type="submission" date="2019-02" db="EMBL/GenBank/DDBJ databases">
        <title>Deep-cultivation of Planctomycetes and their phenomic and genomic characterization uncovers novel biology.</title>
        <authorList>
            <person name="Wiegand S."/>
            <person name="Jogler M."/>
            <person name="Boedeker C."/>
            <person name="Pinto D."/>
            <person name="Vollmers J."/>
            <person name="Rivas-Marin E."/>
            <person name="Kohn T."/>
            <person name="Peeters S.H."/>
            <person name="Heuer A."/>
            <person name="Rast P."/>
            <person name="Oberbeckmann S."/>
            <person name="Bunk B."/>
            <person name="Jeske O."/>
            <person name="Meyerdierks A."/>
            <person name="Storesund J.E."/>
            <person name="Kallscheuer N."/>
            <person name="Luecker S."/>
            <person name="Lage O.M."/>
            <person name="Pohl T."/>
            <person name="Merkel B.J."/>
            <person name="Hornburger P."/>
            <person name="Mueller R.-W."/>
            <person name="Bruemmer F."/>
            <person name="Labrenz M."/>
            <person name="Spormann A.M."/>
            <person name="Op den Camp H."/>
            <person name="Overmann J."/>
            <person name="Amann R."/>
            <person name="Jetten M.S.M."/>
            <person name="Mascher T."/>
            <person name="Medema M.H."/>
            <person name="Devos D.P."/>
            <person name="Kaster A.-K."/>
            <person name="Ovreas L."/>
            <person name="Rohde M."/>
            <person name="Galperin M.Y."/>
            <person name="Jogler C."/>
        </authorList>
    </citation>
    <scope>NUCLEOTIDE SEQUENCE [LARGE SCALE GENOMIC DNA]</scope>
    <source>
        <strain evidence="3 4">Spa11</strain>
    </source>
</reference>
<dbReference type="EMBL" id="CP036349">
    <property type="protein sequence ID" value="QDV73868.1"/>
    <property type="molecule type" value="Genomic_DNA"/>
</dbReference>
<dbReference type="InterPro" id="IPR012938">
    <property type="entry name" value="Glc/Sorbosone_DH"/>
</dbReference>
<evidence type="ECO:0000313" key="4">
    <source>
        <dbReference type="Proteomes" id="UP000316426"/>
    </source>
</evidence>
<dbReference type="InterPro" id="IPR008979">
    <property type="entry name" value="Galactose-bd-like_sf"/>
</dbReference>
<dbReference type="Gene3D" id="2.60.120.430">
    <property type="entry name" value="Galactose-binding lectin"/>
    <property type="match status" value="1"/>
</dbReference>
<dbReference type="SUPFAM" id="SSF49785">
    <property type="entry name" value="Galactose-binding domain-like"/>
    <property type="match status" value="1"/>
</dbReference>
<dbReference type="InterPro" id="IPR011041">
    <property type="entry name" value="Quinoprot_gluc/sorb_DH_b-prop"/>
</dbReference>
<dbReference type="Proteomes" id="UP000316426">
    <property type="component" value="Chromosome"/>
</dbReference>
<keyword evidence="3" id="KW-0560">Oxidoreductase</keyword>
<evidence type="ECO:0000313" key="3">
    <source>
        <dbReference type="EMBL" id="QDV73868.1"/>
    </source>
</evidence>
<keyword evidence="4" id="KW-1185">Reference proteome</keyword>
<protein>
    <submittedName>
        <fullName evidence="3">Quinoprotein glucose dehydrogenase B</fullName>
        <ecNumber evidence="3">1.1.5.2</ecNumber>
    </submittedName>
</protein>
<dbReference type="PANTHER" id="PTHR19328:SF75">
    <property type="entry name" value="ALDOSE SUGAR DEHYDROGENASE YLII"/>
    <property type="match status" value="1"/>
</dbReference>
<feature type="domain" description="Glucose/Sorbosone dehydrogenase" evidence="2">
    <location>
        <begin position="811"/>
        <end position="1035"/>
    </location>
</feature>
<dbReference type="Gene3D" id="2.60.120.260">
    <property type="entry name" value="Galactose-binding domain-like"/>
    <property type="match status" value="2"/>
</dbReference>
<dbReference type="PANTHER" id="PTHR19328">
    <property type="entry name" value="HEDGEHOG-INTERACTING PROTEIN"/>
    <property type="match status" value="1"/>
</dbReference>
<sequence>MRNPRMHRAARVEWLEERRLLAGDTYLVNFQNDEATTPTHYVRDIGLNYGARGGGLTYGWTSDHTDQARERSLTADQRFDTLIHIEAGQSWEFALANGAYEVTVGVGDPSNNDGVHTVNVEGVSAFNAVPDGPGPLTETVNVTVADGRLTIDSGGAADKATRINFVHIVGISSGGNASPLAPTITEPSIVGQVTNPADVHMEAVGFVDADNDQHKSTDWEIWTTGPGAEVVWQTLGIIGVERLHTHLGDGIFVNSQAGMTELAANTEYELRVRFRDDAGSVSAYSTRVFQTGAASTIFPMQFEDLDDATPPVWTTTLGAPVELPVGSGILGQNDSTIAFDFDLSTDSDSPANEQASNVLDNDPETKYLNFARENTGFIVTPTSPAVVRSFVITTANDAADRDPASWVLYGTNDAITSNAHGNGRNENWTQIAGGALSLPASRLTSGTPTSFNNTTAFSSYKLVFPTVKNGAVANSMQLAEVSFHTSSNGTGPDVLAPGNFIIPIQDVEATPQSDSSPGEGPENAVDGSVATKYINHGKVNSGLIVTPESGPSTVTSFQLWTANDEPDRDPTGWALYGTNEAIQSVNHGTGQAEAWTFIDSGSVNLPITRFAAGPVVNVDNQAGEFTSYRIVFTSLRDEGPADSVQFSEIQFYGEGEAGGEAPSLEIVSGATGDEFIRIAGSSASGNEVTNFATLGAHASVKIVISAGSNSLSLLSSDLMVTTDDGQDLTVFLPSVNLAAGEQLILWVASSGGTYFGLPGQTEPVFTSIAREANLSVPFIATKPGFVIEEVGSDYRLPVNIAFVPNPGAEPDDPLYFVTELYGSIQVVTRDGTKHEFATGLLDYNPTGPISGSGEQGLTGIAVMRDELNPEIYHLFVGMLADNGSPPGGPVHYPKVERLTSVAGGLEIDSRTVLLNMQPETQGQSHQISNISIGPDGKLYVHNGDGFDASTALNLDMYRGKVLRMNLDGSAPSDNPFYNAANGINARDYIYAYGFRNPFGGAWRASDGQHYEVENGPSVDRFARVIRGANYGWDGSNASMQVGALYNWQLATAPVNVTFVQPETFRGSQFPANMQDHAFVSESGPTYAGGPQSNGKRITEFVIDSEGVLIDGPDALIEYVGTGRSTVVGLAAGPDGLYFTDLYEDSGANGATAAGAKVYRVRYVNPIAGDYDIDGDIDQNDYTVWKETYGSNLLLGADGNRDGVVNAADYTVWRDAFDALNAPIATAVAASPSITSIETIDPSGPSVVAGVAPEPTTTEVGADPLAPLDAAMSSLFGGHEVEPTLLRPRYRELLAASNALIRDQLLLMSNTQSVAPAMESDSSHESRLEAAESAPESESESALTTVWGEFE</sequence>
<dbReference type="RefSeq" id="WP_145111603.1">
    <property type="nucleotide sequence ID" value="NZ_CP036349.1"/>
</dbReference>
<feature type="region of interest" description="Disordered" evidence="1">
    <location>
        <begin position="1315"/>
        <end position="1350"/>
    </location>
</feature>
<dbReference type="InterPro" id="IPR011042">
    <property type="entry name" value="6-blade_b-propeller_TolB-like"/>
</dbReference>
<name>A0A518K7T6_9BACT</name>
<evidence type="ECO:0000259" key="2">
    <source>
        <dbReference type="Pfam" id="PF07995"/>
    </source>
</evidence>
<dbReference type="SUPFAM" id="SSF50952">
    <property type="entry name" value="Soluble quinoprotein glucose dehydrogenase"/>
    <property type="match status" value="1"/>
</dbReference>
<accession>A0A518K7T6</accession>
<evidence type="ECO:0000256" key="1">
    <source>
        <dbReference type="SAM" id="MobiDB-lite"/>
    </source>
</evidence>
<feature type="compositionally biased region" description="Basic and acidic residues" evidence="1">
    <location>
        <begin position="1320"/>
        <end position="1329"/>
    </location>
</feature>
<dbReference type="Gene3D" id="2.120.10.30">
    <property type="entry name" value="TolB, C-terminal domain"/>
    <property type="match status" value="1"/>
</dbReference>
<dbReference type="EC" id="1.1.5.2" evidence="3"/>
<organism evidence="3 4">
    <name type="scientific">Botrimarina mediterranea</name>
    <dbReference type="NCBI Taxonomy" id="2528022"/>
    <lineage>
        <taxon>Bacteria</taxon>
        <taxon>Pseudomonadati</taxon>
        <taxon>Planctomycetota</taxon>
        <taxon>Planctomycetia</taxon>
        <taxon>Pirellulales</taxon>
        <taxon>Lacipirellulaceae</taxon>
        <taxon>Botrimarina</taxon>
    </lineage>
</organism>
<feature type="compositionally biased region" description="Low complexity" evidence="1">
    <location>
        <begin position="1330"/>
        <end position="1341"/>
    </location>
</feature>
<dbReference type="GO" id="GO:0008876">
    <property type="term" value="F:quinoprotein glucose dehydrogenase activity"/>
    <property type="evidence" value="ECO:0007669"/>
    <property type="project" value="UniProtKB-EC"/>
</dbReference>
<dbReference type="KEGG" id="bmei:Spa11_20670"/>
<gene>
    <name evidence="3" type="primary">gdhB_1</name>
    <name evidence="3" type="ORF">Spa11_20670</name>
</gene>
<proteinExistence type="predicted"/>
<dbReference type="Pfam" id="PF07995">
    <property type="entry name" value="GSDH"/>
    <property type="match status" value="1"/>
</dbReference>